<reference evidence="1" key="1">
    <citation type="submission" date="2021-08" db="EMBL/GenBank/DDBJ databases">
        <authorList>
            <person name="Zhang H."/>
            <person name="Xu M."/>
            <person name="Yu Z."/>
            <person name="Yang L."/>
            <person name="Cai Y."/>
        </authorList>
    </citation>
    <scope>NUCLEOTIDE SEQUENCE</scope>
    <source>
        <strain evidence="1">CHL1</strain>
    </source>
</reference>
<dbReference type="AlphaFoldDB" id="A0A9E6R958"/>
<organism evidence="1 2">
    <name type="scientific">Chenggangzhangella methanolivorans</name>
    <dbReference type="NCBI Taxonomy" id="1437009"/>
    <lineage>
        <taxon>Bacteria</taxon>
        <taxon>Pseudomonadati</taxon>
        <taxon>Pseudomonadota</taxon>
        <taxon>Alphaproteobacteria</taxon>
        <taxon>Hyphomicrobiales</taxon>
        <taxon>Methylopilaceae</taxon>
        <taxon>Chenggangzhangella</taxon>
    </lineage>
</organism>
<sequence length="54" mass="5642">MLDPMIARLGGCLVFAGLFGALIAVVAQPQAPKRDVSAAAEIHHRVASSLFARP</sequence>
<protein>
    <submittedName>
        <fullName evidence="1">Uncharacterized protein</fullName>
    </submittedName>
</protein>
<name>A0A9E6R958_9HYPH</name>
<dbReference type="EMBL" id="CP081869">
    <property type="protein sequence ID" value="QZO00389.1"/>
    <property type="molecule type" value="Genomic_DNA"/>
</dbReference>
<gene>
    <name evidence="1" type="ORF">K6K41_01045</name>
</gene>
<dbReference type="Proteomes" id="UP000825701">
    <property type="component" value="Chromosome"/>
</dbReference>
<evidence type="ECO:0000313" key="1">
    <source>
        <dbReference type="EMBL" id="QZO00389.1"/>
    </source>
</evidence>
<dbReference type="RefSeq" id="WP_261403585.1">
    <property type="nucleotide sequence ID" value="NZ_CP081869.1"/>
</dbReference>
<keyword evidence="2" id="KW-1185">Reference proteome</keyword>
<accession>A0A9E6R958</accession>
<proteinExistence type="predicted"/>
<evidence type="ECO:0000313" key="2">
    <source>
        <dbReference type="Proteomes" id="UP000825701"/>
    </source>
</evidence>
<dbReference type="KEGG" id="cmet:K6K41_01045"/>